<evidence type="ECO:0000256" key="4">
    <source>
        <dbReference type="ARBA" id="ARBA00022692"/>
    </source>
</evidence>
<evidence type="ECO:0000256" key="6">
    <source>
        <dbReference type="ARBA" id="ARBA00022989"/>
    </source>
</evidence>
<evidence type="ECO:0000256" key="7">
    <source>
        <dbReference type="ARBA" id="ARBA00023098"/>
    </source>
</evidence>
<evidence type="ECO:0000256" key="9">
    <source>
        <dbReference type="ARBA" id="ARBA00023160"/>
    </source>
</evidence>
<feature type="transmembrane region" description="Helical" evidence="10">
    <location>
        <begin position="165"/>
        <end position="188"/>
    </location>
</feature>
<comment type="subcellular location">
    <subcellularLocation>
        <location evidence="1">Membrane</location>
        <topology evidence="1">Multi-pass membrane protein</topology>
    </subcellularLocation>
</comment>
<feature type="transmembrane region" description="Helical" evidence="10">
    <location>
        <begin position="107"/>
        <end position="130"/>
    </location>
</feature>
<keyword evidence="5 10" id="KW-0276">Fatty acid metabolism</keyword>
<accession>A0A7R9QQP9</accession>
<keyword evidence="2 10" id="KW-0444">Lipid biosynthesis</keyword>
<keyword evidence="9 10" id="KW-0275">Fatty acid biosynthesis</keyword>
<organism evidence="11">
    <name type="scientific">Oppiella nova</name>
    <dbReference type="NCBI Taxonomy" id="334625"/>
    <lineage>
        <taxon>Eukaryota</taxon>
        <taxon>Metazoa</taxon>
        <taxon>Ecdysozoa</taxon>
        <taxon>Arthropoda</taxon>
        <taxon>Chelicerata</taxon>
        <taxon>Arachnida</taxon>
        <taxon>Acari</taxon>
        <taxon>Acariformes</taxon>
        <taxon>Sarcoptiformes</taxon>
        <taxon>Oribatida</taxon>
        <taxon>Brachypylina</taxon>
        <taxon>Oppioidea</taxon>
        <taxon>Oppiidae</taxon>
        <taxon>Oppiella</taxon>
    </lineage>
</organism>
<dbReference type="GO" id="GO:0034625">
    <property type="term" value="P:fatty acid elongation, monounsaturated fatty acid"/>
    <property type="evidence" value="ECO:0007669"/>
    <property type="project" value="TreeGrafter"/>
</dbReference>
<keyword evidence="3 10" id="KW-0808">Transferase</keyword>
<feature type="transmembrane region" description="Helical" evidence="10">
    <location>
        <begin position="142"/>
        <end position="159"/>
    </location>
</feature>
<protein>
    <recommendedName>
        <fullName evidence="10">Elongation of very long chain fatty acids protein</fullName>
        <ecNumber evidence="10">2.3.1.199</ecNumber>
    </recommendedName>
    <alternativeName>
        <fullName evidence="10">Very-long-chain 3-oxoacyl-CoA synthase</fullName>
    </alternativeName>
</protein>
<feature type="transmembrane region" description="Helical" evidence="10">
    <location>
        <begin position="229"/>
        <end position="247"/>
    </location>
</feature>
<dbReference type="EMBL" id="CAJPVJ010008706">
    <property type="protein sequence ID" value="CAG2172093.1"/>
    <property type="molecule type" value="Genomic_DNA"/>
</dbReference>
<evidence type="ECO:0000313" key="11">
    <source>
        <dbReference type="EMBL" id="CAD7654906.1"/>
    </source>
</evidence>
<comment type="catalytic activity">
    <reaction evidence="10">
        <text>a very-long-chain acyl-CoA + malonyl-CoA + H(+) = a very-long-chain 3-oxoacyl-CoA + CO2 + CoA</text>
        <dbReference type="Rhea" id="RHEA:32727"/>
        <dbReference type="ChEBI" id="CHEBI:15378"/>
        <dbReference type="ChEBI" id="CHEBI:16526"/>
        <dbReference type="ChEBI" id="CHEBI:57287"/>
        <dbReference type="ChEBI" id="CHEBI:57384"/>
        <dbReference type="ChEBI" id="CHEBI:90725"/>
        <dbReference type="ChEBI" id="CHEBI:90736"/>
        <dbReference type="EC" id="2.3.1.199"/>
    </reaction>
</comment>
<dbReference type="GO" id="GO:0034626">
    <property type="term" value="P:fatty acid elongation, polyunsaturated fatty acid"/>
    <property type="evidence" value="ECO:0007669"/>
    <property type="project" value="TreeGrafter"/>
</dbReference>
<keyword evidence="4 10" id="KW-0812">Transmembrane</keyword>
<dbReference type="GO" id="GO:0030148">
    <property type="term" value="P:sphingolipid biosynthetic process"/>
    <property type="evidence" value="ECO:0007669"/>
    <property type="project" value="TreeGrafter"/>
</dbReference>
<gene>
    <name evidence="11" type="ORF">ONB1V03_LOCUS11551</name>
</gene>
<evidence type="ECO:0000256" key="2">
    <source>
        <dbReference type="ARBA" id="ARBA00022516"/>
    </source>
</evidence>
<keyword evidence="6 10" id="KW-1133">Transmembrane helix</keyword>
<sequence>MNSSLIQYIYYDVWHQYHCPLIKDYPLMSTPWSLLLITGIYLTFVKRIGPKYMSTRKPYDLRWPIRVFNAFMVGVNFWGLYNFIPRTNFGLNVWKCPQLCDEVDPYFIWLGYIFFLSRMAEYMDTIFFVLRKKNNQVSNLHVFHHSIVPIAIWSVFKFVPSVENAMYPFINSIVHVIMYLYYTLASFGDRFEPYLKWKKYLTGLQLIQFIIIIMHSIRAPFIGCNVSSAYFLLISTALGGIFFYLFYKY</sequence>
<comment type="similarity">
    <text evidence="10">Belongs to the ELO family.</text>
</comment>
<dbReference type="Pfam" id="PF01151">
    <property type="entry name" value="ELO"/>
    <property type="match status" value="1"/>
</dbReference>
<keyword evidence="7 10" id="KW-0443">Lipid metabolism</keyword>
<name>A0A7R9QQP9_9ACAR</name>
<evidence type="ECO:0000256" key="1">
    <source>
        <dbReference type="ARBA" id="ARBA00004141"/>
    </source>
</evidence>
<evidence type="ECO:0000256" key="10">
    <source>
        <dbReference type="RuleBase" id="RU361115"/>
    </source>
</evidence>
<proteinExistence type="inferred from homology"/>
<dbReference type="GO" id="GO:0005789">
    <property type="term" value="C:endoplasmic reticulum membrane"/>
    <property type="evidence" value="ECO:0007669"/>
    <property type="project" value="TreeGrafter"/>
</dbReference>
<keyword evidence="8 10" id="KW-0472">Membrane</keyword>
<dbReference type="PANTHER" id="PTHR11157">
    <property type="entry name" value="FATTY ACID ACYL TRANSFERASE-RELATED"/>
    <property type="match status" value="1"/>
</dbReference>
<evidence type="ECO:0000256" key="5">
    <source>
        <dbReference type="ARBA" id="ARBA00022832"/>
    </source>
</evidence>
<feature type="transmembrane region" description="Helical" evidence="10">
    <location>
        <begin position="200"/>
        <end position="217"/>
    </location>
</feature>
<dbReference type="EMBL" id="OC923531">
    <property type="protein sequence ID" value="CAD7654906.1"/>
    <property type="molecule type" value="Genomic_DNA"/>
</dbReference>
<dbReference type="Proteomes" id="UP000728032">
    <property type="component" value="Unassembled WGS sequence"/>
</dbReference>
<keyword evidence="12" id="KW-1185">Reference proteome</keyword>
<dbReference type="AlphaFoldDB" id="A0A7R9QQP9"/>
<dbReference type="GO" id="GO:0009922">
    <property type="term" value="F:fatty acid elongase activity"/>
    <property type="evidence" value="ECO:0007669"/>
    <property type="project" value="UniProtKB-EC"/>
</dbReference>
<evidence type="ECO:0000313" key="12">
    <source>
        <dbReference type="Proteomes" id="UP000728032"/>
    </source>
</evidence>
<feature type="transmembrane region" description="Helical" evidence="10">
    <location>
        <begin position="65"/>
        <end position="84"/>
    </location>
</feature>
<dbReference type="OrthoDB" id="434092at2759"/>
<dbReference type="EC" id="2.3.1.199" evidence="10"/>
<feature type="transmembrane region" description="Helical" evidence="10">
    <location>
        <begin position="25"/>
        <end position="44"/>
    </location>
</feature>
<dbReference type="GO" id="GO:0042761">
    <property type="term" value="P:very long-chain fatty acid biosynthetic process"/>
    <property type="evidence" value="ECO:0007669"/>
    <property type="project" value="TreeGrafter"/>
</dbReference>
<evidence type="ECO:0000256" key="8">
    <source>
        <dbReference type="ARBA" id="ARBA00023136"/>
    </source>
</evidence>
<dbReference type="GO" id="GO:0019367">
    <property type="term" value="P:fatty acid elongation, saturated fatty acid"/>
    <property type="evidence" value="ECO:0007669"/>
    <property type="project" value="TreeGrafter"/>
</dbReference>
<dbReference type="PANTHER" id="PTHR11157:SF69">
    <property type="entry name" value="ELONGATION OF VERY LONG CHAIN FATTY ACIDS PROTEIN 7"/>
    <property type="match status" value="1"/>
</dbReference>
<evidence type="ECO:0000256" key="3">
    <source>
        <dbReference type="ARBA" id="ARBA00022679"/>
    </source>
</evidence>
<reference evidence="11" key="1">
    <citation type="submission" date="2020-11" db="EMBL/GenBank/DDBJ databases">
        <authorList>
            <person name="Tran Van P."/>
        </authorList>
    </citation>
    <scope>NUCLEOTIDE SEQUENCE</scope>
</reference>
<dbReference type="InterPro" id="IPR002076">
    <property type="entry name" value="ELO_fam"/>
</dbReference>